<sequence>MSSKWLRCRFQKADSSVNLICFPWAGGGTSYYTGSWGRKLQNTGIEVHAVCLPGRENRYKEPFYQDWQALVSDFCKDSHKELGRKQFAFWGHSFGALFCYEVAVKLKYQYGIEACHLLVSGASAPQVIIHPASRGYNDLSDEDLAERLRSWGGTPSAILENKEIMDLSVKMLRADLTLLEKYRYSGESTESILSCPITSFDGDKDLHEKKGFSELTTGEFSSHVLPGGHFYFFNNERPLLDLIESHLLPIFSKSATATSR</sequence>
<evidence type="ECO:0000256" key="7">
    <source>
        <dbReference type="ARBA" id="ARBA00023160"/>
    </source>
</evidence>
<organism evidence="12 13">
    <name type="scientific">Nematostella vectensis</name>
    <name type="common">Starlet sea anemone</name>
    <dbReference type="NCBI Taxonomy" id="45351"/>
    <lineage>
        <taxon>Eukaryota</taxon>
        <taxon>Metazoa</taxon>
        <taxon>Cnidaria</taxon>
        <taxon>Anthozoa</taxon>
        <taxon>Hexacorallia</taxon>
        <taxon>Actiniaria</taxon>
        <taxon>Edwardsiidae</taxon>
        <taxon>Nematostella</taxon>
    </lineage>
</organism>
<gene>
    <name evidence="12" type="ORF">NEMVEDRAFT_v1g102586</name>
</gene>
<dbReference type="GO" id="GO:0016297">
    <property type="term" value="F:fatty acyl-[ACP] hydrolase activity"/>
    <property type="evidence" value="ECO:0007669"/>
    <property type="project" value="UniProtKB-EC"/>
</dbReference>
<feature type="domain" description="Thioesterase" evidence="11">
    <location>
        <begin position="19"/>
        <end position="243"/>
    </location>
</feature>
<keyword evidence="4" id="KW-0378">Hydrolase</keyword>
<reference evidence="12 13" key="1">
    <citation type="journal article" date="2007" name="Science">
        <title>Sea anemone genome reveals ancestral eumetazoan gene repertoire and genomic organization.</title>
        <authorList>
            <person name="Putnam N.H."/>
            <person name="Srivastava M."/>
            <person name="Hellsten U."/>
            <person name="Dirks B."/>
            <person name="Chapman J."/>
            <person name="Salamov A."/>
            <person name="Terry A."/>
            <person name="Shapiro H."/>
            <person name="Lindquist E."/>
            <person name="Kapitonov V.V."/>
            <person name="Jurka J."/>
            <person name="Genikhovich G."/>
            <person name="Grigoriev I.V."/>
            <person name="Lucas S.M."/>
            <person name="Steele R.E."/>
            <person name="Finnerty J.R."/>
            <person name="Technau U."/>
            <person name="Martindale M.Q."/>
            <person name="Rokhsar D.S."/>
        </authorList>
    </citation>
    <scope>NUCLEOTIDE SEQUENCE [LARGE SCALE GENOMIC DNA]</scope>
    <source>
        <strain evidence="13">CH2 X CH6</strain>
    </source>
</reference>
<evidence type="ECO:0000256" key="9">
    <source>
        <dbReference type="ARBA" id="ARBA00073799"/>
    </source>
</evidence>
<evidence type="ECO:0000313" key="13">
    <source>
        <dbReference type="Proteomes" id="UP000001593"/>
    </source>
</evidence>
<dbReference type="InParanoid" id="A7S355"/>
<evidence type="ECO:0000256" key="8">
    <source>
        <dbReference type="ARBA" id="ARBA00048536"/>
    </source>
</evidence>
<evidence type="ECO:0000256" key="3">
    <source>
        <dbReference type="ARBA" id="ARBA00022516"/>
    </source>
</evidence>
<dbReference type="PANTHER" id="PTHR11487">
    <property type="entry name" value="THIOESTERASE"/>
    <property type="match status" value="1"/>
</dbReference>
<keyword evidence="3" id="KW-0444">Lipid biosynthesis</keyword>
<dbReference type="AlphaFoldDB" id="A7S355"/>
<dbReference type="eggNOG" id="ENOG502RGSQ">
    <property type="taxonomic scope" value="Eukaryota"/>
</dbReference>
<evidence type="ECO:0000256" key="10">
    <source>
        <dbReference type="ARBA" id="ARBA00079653"/>
    </source>
</evidence>
<dbReference type="Proteomes" id="UP000001593">
    <property type="component" value="Unassembled WGS sequence"/>
</dbReference>
<dbReference type="GO" id="GO:0008610">
    <property type="term" value="P:lipid biosynthetic process"/>
    <property type="evidence" value="ECO:0000318"/>
    <property type="project" value="GO_Central"/>
</dbReference>
<keyword evidence="5" id="KW-0276">Fatty acid metabolism</keyword>
<accession>A7S355</accession>
<dbReference type="PhylomeDB" id="A7S355"/>
<comment type="similarity">
    <text evidence="1">Belongs to the thioesterase family.</text>
</comment>
<dbReference type="EMBL" id="DS469571">
    <property type="protein sequence ID" value="EDO41903.1"/>
    <property type="molecule type" value="Genomic_DNA"/>
</dbReference>
<evidence type="ECO:0000256" key="1">
    <source>
        <dbReference type="ARBA" id="ARBA00007169"/>
    </source>
</evidence>
<comment type="catalytic activity">
    <reaction evidence="8">
        <text>(9Z)-octadecenoyl-[ACP] + H2O = (9Z)-octadecenoate + holo-[ACP] + H(+)</text>
        <dbReference type="Rhea" id="RHEA:15057"/>
        <dbReference type="Rhea" id="RHEA-COMP:9685"/>
        <dbReference type="Rhea" id="RHEA-COMP:9924"/>
        <dbReference type="ChEBI" id="CHEBI:15377"/>
        <dbReference type="ChEBI" id="CHEBI:15378"/>
        <dbReference type="ChEBI" id="CHEBI:30823"/>
        <dbReference type="ChEBI" id="CHEBI:64479"/>
        <dbReference type="ChEBI" id="CHEBI:78783"/>
        <dbReference type="EC" id="3.1.2.14"/>
    </reaction>
</comment>
<dbReference type="EC" id="3.1.2.14" evidence="2"/>
<dbReference type="STRING" id="45351.A7S355"/>
<protein>
    <recommendedName>
        <fullName evidence="9">S-acyl fatty acid synthase thioesterase, medium chain</fullName>
        <ecNumber evidence="2">3.1.2.14</ecNumber>
    </recommendedName>
    <alternativeName>
        <fullName evidence="10">Thioesterase II</fullName>
    </alternativeName>
</protein>
<name>A7S355_NEMVE</name>
<dbReference type="PANTHER" id="PTHR11487:SF0">
    <property type="entry name" value="S-ACYL FATTY ACID SYNTHASE THIOESTERASE, MEDIUM CHAIN"/>
    <property type="match status" value="1"/>
</dbReference>
<dbReference type="FunFam" id="3.40.50.1820:FF:000153">
    <property type="entry name" value="Surfactin synthase thioesterase subunit"/>
    <property type="match status" value="1"/>
</dbReference>
<dbReference type="InterPro" id="IPR012223">
    <property type="entry name" value="TEII"/>
</dbReference>
<dbReference type="SUPFAM" id="SSF53474">
    <property type="entry name" value="alpha/beta-Hydrolases"/>
    <property type="match status" value="1"/>
</dbReference>
<dbReference type="GO" id="GO:0051792">
    <property type="term" value="P:medium-chain fatty acid biosynthetic process"/>
    <property type="evidence" value="ECO:0007669"/>
    <property type="project" value="UniProtKB-ARBA"/>
</dbReference>
<dbReference type="InterPro" id="IPR001031">
    <property type="entry name" value="Thioesterase"/>
</dbReference>
<dbReference type="HOGENOM" id="CLU_070456_3_0_1"/>
<keyword evidence="13" id="KW-1185">Reference proteome</keyword>
<proteinExistence type="inferred from homology"/>
<dbReference type="Gene3D" id="3.40.50.1820">
    <property type="entry name" value="alpha/beta hydrolase"/>
    <property type="match status" value="1"/>
</dbReference>
<evidence type="ECO:0000256" key="5">
    <source>
        <dbReference type="ARBA" id="ARBA00022832"/>
    </source>
</evidence>
<keyword evidence="7" id="KW-0275">Fatty acid biosynthesis</keyword>
<dbReference type="InterPro" id="IPR029058">
    <property type="entry name" value="AB_hydrolase_fold"/>
</dbReference>
<dbReference type="Pfam" id="PF00975">
    <property type="entry name" value="Thioesterase"/>
    <property type="match status" value="1"/>
</dbReference>
<evidence type="ECO:0000256" key="2">
    <source>
        <dbReference type="ARBA" id="ARBA00012480"/>
    </source>
</evidence>
<evidence type="ECO:0000313" key="12">
    <source>
        <dbReference type="EMBL" id="EDO41903.1"/>
    </source>
</evidence>
<evidence type="ECO:0000256" key="6">
    <source>
        <dbReference type="ARBA" id="ARBA00023098"/>
    </source>
</evidence>
<dbReference type="OMA" id="PGHGTNQ"/>
<keyword evidence="6" id="KW-0443">Lipid metabolism</keyword>
<evidence type="ECO:0000259" key="11">
    <source>
        <dbReference type="Pfam" id="PF00975"/>
    </source>
</evidence>
<evidence type="ECO:0000256" key="4">
    <source>
        <dbReference type="ARBA" id="ARBA00022801"/>
    </source>
</evidence>